<dbReference type="EMBL" id="JBHXKZ010000001">
    <property type="protein sequence ID" value="MFD4821253.1"/>
    <property type="molecule type" value="Genomic_DNA"/>
</dbReference>
<keyword evidence="4" id="KW-1185">Reference proteome</keyword>
<feature type="domain" description="DUF317" evidence="2">
    <location>
        <begin position="58"/>
        <end position="109"/>
    </location>
</feature>
<sequence length="238" mass="26239">MTHLNSPSDDATSATTPTPGADHERLLDAFLDDHAEWQRWRTWSDETTHAVHQSMVLRAELIHEPSAGDVRWRFAVYSSPVGARLWHAAACSSTPTEVIRALLLSLATHAAEYPHIHHPDHDVPVEAPQPLADSGWIRVAEAARGRIRWSPANDAFVLRHTVADRGMDSPAAWVLSGLDQHHQRWTIALSSMTPAAALTAVSEALADSEALLRQRTTTPFVAHNRPQPGPPPHGRRAR</sequence>
<organism evidence="3 4">
    <name type="scientific">Streptomyces rubiginosohelvolus</name>
    <dbReference type="NCBI Taxonomy" id="67362"/>
    <lineage>
        <taxon>Bacteria</taxon>
        <taxon>Bacillati</taxon>
        <taxon>Actinomycetota</taxon>
        <taxon>Actinomycetes</taxon>
        <taxon>Kitasatosporales</taxon>
        <taxon>Streptomycetaceae</taxon>
        <taxon>Streptomyces</taxon>
    </lineage>
</organism>
<protein>
    <submittedName>
        <fullName evidence="3">DUF317 domain-containing protein</fullName>
    </submittedName>
</protein>
<feature type="region of interest" description="Disordered" evidence="1">
    <location>
        <begin position="1"/>
        <end position="22"/>
    </location>
</feature>
<reference evidence="3 4" key="1">
    <citation type="submission" date="2024-09" db="EMBL/GenBank/DDBJ databases">
        <title>The Natural Products Discovery Center: Release of the First 8490 Sequenced Strains for Exploring Actinobacteria Biosynthetic Diversity.</title>
        <authorList>
            <person name="Kalkreuter E."/>
            <person name="Kautsar S.A."/>
            <person name="Yang D."/>
            <person name="Bader C.D."/>
            <person name="Teijaro C.N."/>
            <person name="Fluegel L."/>
            <person name="Davis C.M."/>
            <person name="Simpson J.R."/>
            <person name="Lauterbach L."/>
            <person name="Steele A.D."/>
            <person name="Gui C."/>
            <person name="Meng S."/>
            <person name="Li G."/>
            <person name="Viehrig K."/>
            <person name="Ye F."/>
            <person name="Su P."/>
            <person name="Kiefer A.F."/>
            <person name="Nichols A."/>
            <person name="Cepeda A.J."/>
            <person name="Yan W."/>
            <person name="Fan B."/>
            <person name="Jiang Y."/>
            <person name="Adhikari A."/>
            <person name="Zheng C.-J."/>
            <person name="Schuster L."/>
            <person name="Cowan T.M."/>
            <person name="Smanski M.J."/>
            <person name="Chevrette M.G."/>
            <person name="De Carvalho L.P.S."/>
            <person name="Shen B."/>
        </authorList>
    </citation>
    <scope>NUCLEOTIDE SEQUENCE [LARGE SCALE GENOMIC DNA]</scope>
    <source>
        <strain evidence="3 4">NPDC058428</strain>
    </source>
</reference>
<feature type="region of interest" description="Disordered" evidence="1">
    <location>
        <begin position="214"/>
        <end position="238"/>
    </location>
</feature>
<dbReference type="RefSeq" id="WP_382760605.1">
    <property type="nucleotide sequence ID" value="NZ_JBHXKZ010000001.1"/>
</dbReference>
<evidence type="ECO:0000259" key="2">
    <source>
        <dbReference type="Pfam" id="PF03771"/>
    </source>
</evidence>
<dbReference type="Proteomes" id="UP001598352">
    <property type="component" value="Unassembled WGS sequence"/>
</dbReference>
<proteinExistence type="predicted"/>
<evidence type="ECO:0000313" key="4">
    <source>
        <dbReference type="Proteomes" id="UP001598352"/>
    </source>
</evidence>
<comment type="caution">
    <text evidence="3">The sequence shown here is derived from an EMBL/GenBank/DDBJ whole genome shotgun (WGS) entry which is preliminary data.</text>
</comment>
<evidence type="ECO:0000313" key="3">
    <source>
        <dbReference type="EMBL" id="MFD4821253.1"/>
    </source>
</evidence>
<gene>
    <name evidence="3" type="ORF">ACFWOQ_01595</name>
</gene>
<feature type="domain" description="DUF317" evidence="2">
    <location>
        <begin position="156"/>
        <end position="208"/>
    </location>
</feature>
<feature type="compositionally biased region" description="Polar residues" evidence="1">
    <location>
        <begin position="1"/>
        <end position="18"/>
    </location>
</feature>
<evidence type="ECO:0000256" key="1">
    <source>
        <dbReference type="SAM" id="MobiDB-lite"/>
    </source>
</evidence>
<dbReference type="Pfam" id="PF03771">
    <property type="entry name" value="SPDY"/>
    <property type="match status" value="2"/>
</dbReference>
<dbReference type="InterPro" id="IPR005523">
    <property type="entry name" value="DUF317_SPDY"/>
</dbReference>
<accession>A0ABW6ESG9</accession>
<name>A0ABW6ESG9_9ACTN</name>